<feature type="coiled-coil region" evidence="1">
    <location>
        <begin position="803"/>
        <end position="858"/>
    </location>
</feature>
<dbReference type="EMBL" id="JAADJZ010000015">
    <property type="protein sequence ID" value="KAF2870007.1"/>
    <property type="molecule type" value="Genomic_DNA"/>
</dbReference>
<feature type="compositionally biased region" description="Polar residues" evidence="2">
    <location>
        <begin position="103"/>
        <end position="117"/>
    </location>
</feature>
<feature type="compositionally biased region" description="Polar residues" evidence="2">
    <location>
        <begin position="21"/>
        <end position="33"/>
    </location>
</feature>
<feature type="compositionally biased region" description="Polar residues" evidence="2">
    <location>
        <begin position="314"/>
        <end position="350"/>
    </location>
</feature>
<evidence type="ECO:0000256" key="1">
    <source>
        <dbReference type="SAM" id="Coils"/>
    </source>
</evidence>
<proteinExistence type="predicted"/>
<comment type="caution">
    <text evidence="3">The sequence shown here is derived from an EMBL/GenBank/DDBJ whole genome shotgun (WGS) entry which is preliminary data.</text>
</comment>
<feature type="compositionally biased region" description="Basic and acidic residues" evidence="2">
    <location>
        <begin position="209"/>
        <end position="220"/>
    </location>
</feature>
<feature type="region of interest" description="Disordered" evidence="2">
    <location>
        <begin position="605"/>
        <end position="630"/>
    </location>
</feature>
<accession>A0A7C8ICW2</accession>
<dbReference type="PANTHER" id="PTHR23159:SF31">
    <property type="entry name" value="CENTROSOME-ASSOCIATED PROTEIN CEP250 ISOFORM X1"/>
    <property type="match status" value="1"/>
</dbReference>
<reference evidence="3 4" key="1">
    <citation type="submission" date="2020-01" db="EMBL/GenBank/DDBJ databases">
        <authorList>
            <consortium name="DOE Joint Genome Institute"/>
            <person name="Haridas S."/>
            <person name="Albert R."/>
            <person name="Binder M."/>
            <person name="Bloem J."/>
            <person name="Labutti K."/>
            <person name="Salamov A."/>
            <person name="Andreopoulos B."/>
            <person name="Baker S.E."/>
            <person name="Barry K."/>
            <person name="Bills G."/>
            <person name="Bluhm B.H."/>
            <person name="Cannon C."/>
            <person name="Castanera R."/>
            <person name="Culley D.E."/>
            <person name="Daum C."/>
            <person name="Ezra D."/>
            <person name="Gonzalez J.B."/>
            <person name="Henrissat B."/>
            <person name="Kuo A."/>
            <person name="Liang C."/>
            <person name="Lipzen A."/>
            <person name="Lutzoni F."/>
            <person name="Magnuson J."/>
            <person name="Mondo S."/>
            <person name="Nolan M."/>
            <person name="Ohm R."/>
            <person name="Pangilinan J."/>
            <person name="Park H.-J.H."/>
            <person name="Ramirez L."/>
            <person name="Alfaro M."/>
            <person name="Sun H."/>
            <person name="Tritt A."/>
            <person name="Yoshinaga Y."/>
            <person name="Zwiers L.-H.L."/>
            <person name="Turgeon B.G."/>
            <person name="Goodwin S.B."/>
            <person name="Spatafora J.W."/>
            <person name="Crous P.W."/>
            <person name="Grigoriev I.V."/>
        </authorList>
    </citation>
    <scope>NUCLEOTIDE SEQUENCE [LARGE SCALE GENOMIC DNA]</scope>
    <source>
        <strain evidence="3 4">CBS 611.86</strain>
    </source>
</reference>
<feature type="compositionally biased region" description="Basic and acidic residues" evidence="2">
    <location>
        <begin position="60"/>
        <end position="72"/>
    </location>
</feature>
<sequence length="1066" mass="122785">MAGKHQLGKKRRDCAEETASKQRTNGTQGSSKSQLEKESDVLRHPESNESQNTRSQNKKMSSDKGDPKRIWDESAQQEDYGFPNTYSPGSVQEGSSKRRQEGSSKSAPGSGWTTPSSLRLFGVGRTGPGTPMSTRFPPTARQSKHREFLHPLRPKSLARTKSDQNYDQTGDHPNADRSRQDYSNSSRDQKPVDYNYEPWRDLWDENIDHDSDEYSIHDPGEFSSSSRRYVDTLPKKDPSESRSLGSAGRYGNLLNSLGRRQGEEYITPFKQDSLGNATWLHNTVASRAKEREKAPMPESRSQSFANGKMVETPRPQNRPSGEEMSSISYFDSTHSATANTRPSTSRSGSTFGERPSSARGISSIPKGNSRARAHTSADKPLGIPVPKDSGPISQTSQPTSGGLFEARVKAKEAYHEVKTTRAPTSAPQIEPMFANLLRDKDNDGSEDQRSELDRRLLNLLRESEQEEKFQQAEEDAQSWQPEFGVPIKSSTKGTQTDQSVQQLLGDEQRGFRDILEKKHNLERKVNDYAQKIEELKEQNEDLNSSLDDHKSRLTDADVRSEEIQEVISNKEKLVEDLRSSKSKLNDQLGDMQEQMVMLRDETTAVRQRAGENMASSDDQQHSSNRNSSWQSEVLDVRSQIKLLVDRYETIIQDLRKQIGTLEQALTDKAEEIDKMTGNFDVIVACLEDGKADDEKEINEYEKKITRLEASNSAAYKKIEEQEKRLTSFEQKEKAVEKPTKELQEKRDSYYLKEAEEANNEPGLYQVPPPRENWEQLYQAKNKLLVVYQERCRELETLNEQNYKPGLEKENENLKMELASVNDEAFSLKEEVAKWSSLSDQWKDELLQTEAQRQRQEEVSTQEMEDLKQEMVQHVADYRDRLEKEPNWWDMEALQRRVDELEEKLKKRLADIEELKKAKVVAYEEYEKLRGENGKLREEYNRLKEAWGTASQFVSTNPMINSYRTRSKAKPIPNYQSKEETAAREKRLEDFKAQQKKVRDERRIEIELIERVRRWKMGSFYPPDRLGEKGWKLMKSQAVWDRWDYDEWLESLSMEDREQAIKLKGGL</sequence>
<feature type="compositionally biased region" description="Basic and acidic residues" evidence="2">
    <location>
        <begin position="228"/>
        <end position="240"/>
    </location>
</feature>
<gene>
    <name evidence="3" type="ORF">BDV95DRAFT_94498</name>
</gene>
<protein>
    <submittedName>
        <fullName evidence="3">Uncharacterized protein</fullName>
    </submittedName>
</protein>
<feature type="region of interest" description="Disordered" evidence="2">
    <location>
        <begin position="209"/>
        <end position="255"/>
    </location>
</feature>
<feature type="compositionally biased region" description="Basic residues" evidence="2">
    <location>
        <begin position="1"/>
        <end position="12"/>
    </location>
</feature>
<feature type="coiled-coil region" evidence="1">
    <location>
        <begin position="511"/>
        <end position="601"/>
    </location>
</feature>
<feature type="region of interest" description="Disordered" evidence="2">
    <location>
        <begin position="1"/>
        <end position="194"/>
    </location>
</feature>
<evidence type="ECO:0000313" key="3">
    <source>
        <dbReference type="EMBL" id="KAF2870007.1"/>
    </source>
</evidence>
<feature type="coiled-coil region" evidence="1">
    <location>
        <begin position="644"/>
        <end position="731"/>
    </location>
</feature>
<evidence type="ECO:0000256" key="2">
    <source>
        <dbReference type="SAM" id="MobiDB-lite"/>
    </source>
</evidence>
<dbReference type="AlphaFoldDB" id="A0A7C8ICW2"/>
<feature type="compositionally biased region" description="Polar residues" evidence="2">
    <location>
        <begin position="48"/>
        <end position="59"/>
    </location>
</feature>
<evidence type="ECO:0000313" key="4">
    <source>
        <dbReference type="Proteomes" id="UP000481861"/>
    </source>
</evidence>
<feature type="compositionally biased region" description="Polar residues" evidence="2">
    <location>
        <begin position="391"/>
        <end position="400"/>
    </location>
</feature>
<name>A0A7C8ICW2_9PLEO</name>
<dbReference type="PANTHER" id="PTHR23159">
    <property type="entry name" value="CENTROSOMAL PROTEIN 2"/>
    <property type="match status" value="1"/>
</dbReference>
<feature type="compositionally biased region" description="Basic and acidic residues" evidence="2">
    <location>
        <begin position="34"/>
        <end position="47"/>
    </location>
</feature>
<keyword evidence="4" id="KW-1185">Reference proteome</keyword>
<feature type="coiled-coil region" evidence="1">
    <location>
        <begin position="890"/>
        <end position="945"/>
    </location>
</feature>
<dbReference type="Proteomes" id="UP000481861">
    <property type="component" value="Unassembled WGS sequence"/>
</dbReference>
<keyword evidence="1" id="KW-0175">Coiled coil</keyword>
<feature type="region of interest" description="Disordered" evidence="2">
    <location>
        <begin position="285"/>
        <end position="404"/>
    </location>
</feature>
<feature type="compositionally biased region" description="Polar residues" evidence="2">
    <location>
        <begin position="84"/>
        <end position="94"/>
    </location>
</feature>
<organism evidence="3 4">
    <name type="scientific">Massariosphaeria phaeospora</name>
    <dbReference type="NCBI Taxonomy" id="100035"/>
    <lineage>
        <taxon>Eukaryota</taxon>
        <taxon>Fungi</taxon>
        <taxon>Dikarya</taxon>
        <taxon>Ascomycota</taxon>
        <taxon>Pezizomycotina</taxon>
        <taxon>Dothideomycetes</taxon>
        <taxon>Pleosporomycetidae</taxon>
        <taxon>Pleosporales</taxon>
        <taxon>Pleosporales incertae sedis</taxon>
        <taxon>Massariosphaeria</taxon>
    </lineage>
</organism>
<feature type="compositionally biased region" description="Basic and acidic residues" evidence="2">
    <location>
        <begin position="160"/>
        <end position="180"/>
    </location>
</feature>
<feature type="compositionally biased region" description="Polar residues" evidence="2">
    <location>
        <begin position="613"/>
        <end position="630"/>
    </location>
</feature>